<feature type="transmembrane region" description="Helical" evidence="1">
    <location>
        <begin position="34"/>
        <end position="51"/>
    </location>
</feature>
<organism evidence="2 3">
    <name type="scientific">Paraburkholderia phenazinium</name>
    <dbReference type="NCBI Taxonomy" id="60549"/>
    <lineage>
        <taxon>Bacteria</taxon>
        <taxon>Pseudomonadati</taxon>
        <taxon>Pseudomonadota</taxon>
        <taxon>Betaproteobacteria</taxon>
        <taxon>Burkholderiales</taxon>
        <taxon>Burkholderiaceae</taxon>
        <taxon>Paraburkholderia</taxon>
    </lineage>
</organism>
<name>A0A1G8IV05_9BURK</name>
<reference evidence="2 3" key="1">
    <citation type="submission" date="2016-10" db="EMBL/GenBank/DDBJ databases">
        <authorList>
            <person name="de Groot N.N."/>
        </authorList>
    </citation>
    <scope>NUCLEOTIDE SEQUENCE [LARGE SCALE GENOMIC DNA]</scope>
    <source>
        <strain evidence="2 3">LMG 2247</strain>
    </source>
</reference>
<accession>A0A1G8IV05</accession>
<sequence length="281" mass="30705">MLEREKPVAPAPVQRSEARVQSIEMAQMKLTTRLLLSAIVVICVATAFFHGCHQKPKKGVNETAVRDVMVSDATVWTNPFSKTSPIYREAEEFHQWLLDNRTLADEVDAAGSVDKLMLAGQLATKGLARLPTDLLEQRLPLVGRMLASLDTHTCSRFIRGEIPDSEFISYAAPIMESFSAAEAKAWFTVNGSAIKAQLGNAPILVLSTENAKQAIFQIAKSMQEPEHSAFGSGLAGLQTESDEDACATARTLYLKGNSLAEPYRGYMARLLLTGKDGHQKP</sequence>
<keyword evidence="1" id="KW-1133">Transmembrane helix</keyword>
<proteinExistence type="predicted"/>
<keyword evidence="1" id="KW-0472">Membrane</keyword>
<evidence type="ECO:0000256" key="1">
    <source>
        <dbReference type="SAM" id="Phobius"/>
    </source>
</evidence>
<keyword evidence="1" id="KW-0812">Transmembrane</keyword>
<dbReference type="AlphaFoldDB" id="A0A1G8IV05"/>
<evidence type="ECO:0000313" key="2">
    <source>
        <dbReference type="EMBL" id="SDI22875.1"/>
    </source>
</evidence>
<evidence type="ECO:0000313" key="3">
    <source>
        <dbReference type="Proteomes" id="UP000199706"/>
    </source>
</evidence>
<protein>
    <submittedName>
        <fullName evidence="2">Uncharacterized protein</fullName>
    </submittedName>
</protein>
<dbReference type="Proteomes" id="UP000199706">
    <property type="component" value="Unassembled WGS sequence"/>
</dbReference>
<gene>
    <name evidence="2" type="ORF">SAMN05216466_11928</name>
</gene>
<dbReference type="EMBL" id="FNCJ01000019">
    <property type="protein sequence ID" value="SDI22875.1"/>
    <property type="molecule type" value="Genomic_DNA"/>
</dbReference>
<dbReference type="RefSeq" id="WP_244106230.1">
    <property type="nucleotide sequence ID" value="NZ_CADERL010000008.1"/>
</dbReference>